<name>A0A6B2LI40_9EUKA</name>
<dbReference type="InterPro" id="IPR051028">
    <property type="entry name" value="Mito_Solute_Carrier"/>
</dbReference>
<evidence type="ECO:0000256" key="1">
    <source>
        <dbReference type="ARBA" id="ARBA00004448"/>
    </source>
</evidence>
<keyword evidence="6" id="KW-0496">Mitochondrion</keyword>
<keyword evidence="4" id="KW-0999">Mitochondrion inner membrane</keyword>
<dbReference type="InterPro" id="IPR023395">
    <property type="entry name" value="MCP_dom_sf"/>
</dbReference>
<evidence type="ECO:0008006" key="12">
    <source>
        <dbReference type="Google" id="ProtNLM"/>
    </source>
</evidence>
<sequence>MPDLISMVPITIAQVFFDSLLRKAMGTHDLSTAQLMFAAAGAGFIASPFPSYAEMIMLMQQKYSISFRKAIHFHYSQLGWKGILRGLPVCSIRDSVYTTAYLGFAPWLNETCRNRFSEYPTLAKFNHWLPFVIAGPTGGLAAGIVTQPLDCIKSRQQASLDRKSVIDASREIFREDGYKGFFTGMKGRLQRVSFGVIVLSFINDKMQRWLRY</sequence>
<dbReference type="GO" id="GO:0005743">
    <property type="term" value="C:mitochondrial inner membrane"/>
    <property type="evidence" value="ECO:0007669"/>
    <property type="project" value="UniProtKB-SubCell"/>
</dbReference>
<dbReference type="GO" id="GO:0022857">
    <property type="term" value="F:transmembrane transporter activity"/>
    <property type="evidence" value="ECO:0007669"/>
    <property type="project" value="TreeGrafter"/>
</dbReference>
<dbReference type="PROSITE" id="PS50920">
    <property type="entry name" value="SOLCAR"/>
    <property type="match status" value="1"/>
</dbReference>
<evidence type="ECO:0000256" key="9">
    <source>
        <dbReference type="RuleBase" id="RU000488"/>
    </source>
</evidence>
<feature type="repeat" description="Solcar" evidence="8">
    <location>
        <begin position="126"/>
        <end position="209"/>
    </location>
</feature>
<dbReference type="InterPro" id="IPR018108">
    <property type="entry name" value="MCP_transmembrane"/>
</dbReference>
<dbReference type="AlphaFoldDB" id="A0A6B2LI40"/>
<keyword evidence="7 8" id="KW-0472">Membrane</keyword>
<evidence type="ECO:0000256" key="4">
    <source>
        <dbReference type="ARBA" id="ARBA00022792"/>
    </source>
</evidence>
<evidence type="ECO:0000256" key="2">
    <source>
        <dbReference type="ARBA" id="ARBA00006375"/>
    </source>
</evidence>
<evidence type="ECO:0000313" key="11">
    <source>
        <dbReference type="EMBL" id="NDV36507.1"/>
    </source>
</evidence>
<evidence type="ECO:0000256" key="5">
    <source>
        <dbReference type="ARBA" id="ARBA00022989"/>
    </source>
</evidence>
<evidence type="ECO:0000256" key="10">
    <source>
        <dbReference type="SAM" id="Phobius"/>
    </source>
</evidence>
<evidence type="ECO:0000256" key="7">
    <source>
        <dbReference type="ARBA" id="ARBA00023136"/>
    </source>
</evidence>
<dbReference type="Pfam" id="PF00153">
    <property type="entry name" value="Mito_carr"/>
    <property type="match status" value="1"/>
</dbReference>
<dbReference type="SUPFAM" id="SSF103506">
    <property type="entry name" value="Mitochondrial carrier"/>
    <property type="match status" value="1"/>
</dbReference>
<keyword evidence="5 10" id="KW-1133">Transmembrane helix</keyword>
<comment type="similarity">
    <text evidence="2 9">Belongs to the mitochondrial carrier (TC 2.A.29) family.</text>
</comment>
<comment type="subcellular location">
    <subcellularLocation>
        <location evidence="1">Mitochondrion inner membrane</location>
        <topology evidence="1">Multi-pass membrane protein</topology>
    </subcellularLocation>
</comment>
<evidence type="ECO:0000256" key="8">
    <source>
        <dbReference type="PROSITE-ProRule" id="PRU00282"/>
    </source>
</evidence>
<dbReference type="EMBL" id="GIBP01007538">
    <property type="protein sequence ID" value="NDV36507.1"/>
    <property type="molecule type" value="Transcribed_RNA"/>
</dbReference>
<organism evidence="11">
    <name type="scientific">Arcella intermedia</name>
    <dbReference type="NCBI Taxonomy" id="1963864"/>
    <lineage>
        <taxon>Eukaryota</taxon>
        <taxon>Amoebozoa</taxon>
        <taxon>Tubulinea</taxon>
        <taxon>Elardia</taxon>
        <taxon>Arcellinida</taxon>
        <taxon>Sphaerothecina</taxon>
        <taxon>Arcellidae</taxon>
        <taxon>Arcella</taxon>
    </lineage>
</organism>
<proteinExistence type="inferred from homology"/>
<dbReference type="PANTHER" id="PTHR45678:SF9">
    <property type="entry name" value="CALCIUM-BINDING MITOCHONDRIAL CARRIER PROTEIN ARALAR1"/>
    <property type="match status" value="1"/>
</dbReference>
<feature type="transmembrane region" description="Helical" evidence="10">
    <location>
        <begin position="35"/>
        <end position="59"/>
    </location>
</feature>
<keyword evidence="3 8" id="KW-0812">Transmembrane</keyword>
<reference evidence="11" key="1">
    <citation type="journal article" date="2020" name="J. Eukaryot. Microbiol.">
        <title>De novo Sequencing, Assembly and Annotation of the Transcriptome for the Free-Living Testate Amoeba Arcella intermedia.</title>
        <authorList>
            <person name="Ribeiro G.M."/>
            <person name="Porfirio-Sousa A.L."/>
            <person name="Maurer-Alcala X.X."/>
            <person name="Katz L.A."/>
            <person name="Lahr D.J.G."/>
        </authorList>
    </citation>
    <scope>NUCLEOTIDE SEQUENCE</scope>
</reference>
<evidence type="ECO:0000256" key="3">
    <source>
        <dbReference type="ARBA" id="ARBA00022692"/>
    </source>
</evidence>
<keyword evidence="9" id="KW-0813">Transport</keyword>
<protein>
    <recommendedName>
        <fullName evidence="12">Mitochondrial carrier protein</fullName>
    </recommendedName>
</protein>
<evidence type="ECO:0000256" key="6">
    <source>
        <dbReference type="ARBA" id="ARBA00023128"/>
    </source>
</evidence>
<dbReference type="PANTHER" id="PTHR45678">
    <property type="entry name" value="MITOCHONDRIAL 2-OXODICARBOXYLATE CARRIER 1-RELATED"/>
    <property type="match status" value="1"/>
</dbReference>
<accession>A0A6B2LI40</accession>
<dbReference type="Gene3D" id="1.50.40.10">
    <property type="entry name" value="Mitochondrial carrier domain"/>
    <property type="match status" value="1"/>
</dbReference>